<feature type="transmembrane region" description="Helical" evidence="1">
    <location>
        <begin position="328"/>
        <end position="349"/>
    </location>
</feature>
<feature type="domain" description="DUF5009" evidence="2">
    <location>
        <begin position="13"/>
        <end position="214"/>
    </location>
</feature>
<dbReference type="AlphaFoldDB" id="A0A1J7BYV4"/>
<dbReference type="EMBL" id="MLFK01000001">
    <property type="protein sequence ID" value="OIV43815.1"/>
    <property type="molecule type" value="Genomic_DNA"/>
</dbReference>
<feature type="transmembrane region" description="Helical" evidence="1">
    <location>
        <begin position="95"/>
        <end position="112"/>
    </location>
</feature>
<feature type="transmembrane region" description="Helical" evidence="1">
    <location>
        <begin position="180"/>
        <end position="200"/>
    </location>
</feature>
<dbReference type="Proteomes" id="UP000182826">
    <property type="component" value="Unassembled WGS sequence"/>
</dbReference>
<dbReference type="PANTHER" id="PTHR31061:SF24">
    <property type="entry name" value="LD22376P"/>
    <property type="match status" value="1"/>
</dbReference>
<dbReference type="PANTHER" id="PTHR31061">
    <property type="entry name" value="LD22376P"/>
    <property type="match status" value="1"/>
</dbReference>
<comment type="caution">
    <text evidence="3">The sequence shown here is derived from an EMBL/GenBank/DDBJ whole genome shotgun (WGS) entry which is preliminary data.</text>
</comment>
<keyword evidence="1" id="KW-1133">Transmembrane helix</keyword>
<feature type="transmembrane region" description="Helical" evidence="1">
    <location>
        <begin position="236"/>
        <end position="257"/>
    </location>
</feature>
<keyword evidence="1" id="KW-0472">Membrane</keyword>
<feature type="transmembrane region" description="Helical" evidence="1">
    <location>
        <begin position="299"/>
        <end position="316"/>
    </location>
</feature>
<sequence>MKIKENLYNQRIISIDALRGITIFVMIFVNELASIQNVPQWMKHMPADADAMTFVDLVFPAFLFIVGMSVPFAFNARLIKGDTPKVIWTHTLKRALALIIIGVYMVNAEYGYDASKMIIAPAFWGLLAYSMPIPIWNKYPKDFSVLLKYILQYGGMLVLIALYFLYVQEETGEIGITPKWWGILGLIGWAYLISVIYYWLVSGRLWAMIAFLVVCVIANTANLTEGLVLPEWLGFIAGHLTHASLVASGIIISLLFFDRKIENKINWPVIGFIVLFFAVGFFLRPYFGISKIHGTPSWTMLSAGICTVLFYFLYWLMEVKKQTKWSDFFMPAAANPLLIYILPGVIYYFCKAFNIHIIPGYFREGVPGILWALVFSIIMLYVMKIFNRFKIQLHL</sequence>
<evidence type="ECO:0000313" key="3">
    <source>
        <dbReference type="EMBL" id="OIV43815.1"/>
    </source>
</evidence>
<feature type="transmembrane region" description="Helical" evidence="1">
    <location>
        <begin position="269"/>
        <end position="287"/>
    </location>
</feature>
<dbReference type="InterPro" id="IPR032176">
    <property type="entry name" value="DUF5009"/>
</dbReference>
<evidence type="ECO:0000313" key="4">
    <source>
        <dbReference type="Proteomes" id="UP000182826"/>
    </source>
</evidence>
<evidence type="ECO:0000256" key="1">
    <source>
        <dbReference type="SAM" id="Phobius"/>
    </source>
</evidence>
<dbReference type="Pfam" id="PF16401">
    <property type="entry name" value="DUF5009"/>
    <property type="match status" value="1"/>
</dbReference>
<feature type="transmembrane region" description="Helical" evidence="1">
    <location>
        <begin position="118"/>
        <end position="137"/>
    </location>
</feature>
<keyword evidence="1" id="KW-0812">Transmembrane</keyword>
<dbReference type="OrthoDB" id="9788724at2"/>
<protein>
    <recommendedName>
        <fullName evidence="2">DUF5009 domain-containing protein</fullName>
    </recommendedName>
</protein>
<evidence type="ECO:0000259" key="2">
    <source>
        <dbReference type="Pfam" id="PF16401"/>
    </source>
</evidence>
<name>A0A1J7BYV4_FLAJO</name>
<proteinExistence type="predicted"/>
<dbReference type="RefSeq" id="WP_071634825.1">
    <property type="nucleotide sequence ID" value="NZ_MLFK01000001.1"/>
</dbReference>
<gene>
    <name evidence="3" type="ORF">BKM63_01010</name>
</gene>
<feature type="transmembrane region" description="Helical" evidence="1">
    <location>
        <begin position="369"/>
        <end position="386"/>
    </location>
</feature>
<feature type="transmembrane region" description="Helical" evidence="1">
    <location>
        <begin position="53"/>
        <end position="74"/>
    </location>
</feature>
<accession>A0A1J7BYV4</accession>
<reference evidence="3 4" key="1">
    <citation type="submission" date="2016-10" db="EMBL/GenBank/DDBJ databases">
        <title>Draft Genome Sequence of Rhizobacteria Flavobacterium johnsoniae CI04.</title>
        <authorList>
            <person name="Bravo J.I."/>
            <person name="Lozano G.L."/>
            <person name="Handelsman J."/>
        </authorList>
    </citation>
    <scope>NUCLEOTIDE SEQUENCE [LARGE SCALE GENOMIC DNA]</scope>
    <source>
        <strain evidence="3 4">CI04</strain>
    </source>
</reference>
<feature type="transmembrane region" description="Helical" evidence="1">
    <location>
        <begin position="12"/>
        <end position="33"/>
    </location>
</feature>
<keyword evidence="4" id="KW-1185">Reference proteome</keyword>
<organism evidence="3 4">
    <name type="scientific">Flavobacterium johnsoniae</name>
    <name type="common">Cytophaga johnsonae</name>
    <dbReference type="NCBI Taxonomy" id="986"/>
    <lineage>
        <taxon>Bacteria</taxon>
        <taxon>Pseudomonadati</taxon>
        <taxon>Bacteroidota</taxon>
        <taxon>Flavobacteriia</taxon>
        <taxon>Flavobacteriales</taxon>
        <taxon>Flavobacteriaceae</taxon>
        <taxon>Flavobacterium</taxon>
    </lineage>
</organism>
<feature type="transmembrane region" description="Helical" evidence="1">
    <location>
        <begin position="205"/>
        <end position="224"/>
    </location>
</feature>
<feature type="transmembrane region" description="Helical" evidence="1">
    <location>
        <begin position="149"/>
        <end position="168"/>
    </location>
</feature>